<dbReference type="Proteomes" id="UP000639403">
    <property type="component" value="Unassembled WGS sequence"/>
</dbReference>
<organism evidence="2 3">
    <name type="scientific">Rhodonia placenta</name>
    <dbReference type="NCBI Taxonomy" id="104341"/>
    <lineage>
        <taxon>Eukaryota</taxon>
        <taxon>Fungi</taxon>
        <taxon>Dikarya</taxon>
        <taxon>Basidiomycota</taxon>
        <taxon>Agaricomycotina</taxon>
        <taxon>Agaricomycetes</taxon>
        <taxon>Polyporales</taxon>
        <taxon>Adustoporiaceae</taxon>
        <taxon>Rhodonia</taxon>
    </lineage>
</organism>
<sequence length="75" mass="8202">MSTSPRRATDPWLLPNIPEHLAKTTIPADAPPPPAPLPRPGDSVETMRAMYQSRRRGTSRATCCSARSQRSSSTQ</sequence>
<protein>
    <submittedName>
        <fullName evidence="2">Uncharacterized protein</fullName>
    </submittedName>
</protein>
<evidence type="ECO:0000256" key="1">
    <source>
        <dbReference type="SAM" id="MobiDB-lite"/>
    </source>
</evidence>
<feature type="compositionally biased region" description="Pro residues" evidence="1">
    <location>
        <begin position="29"/>
        <end position="39"/>
    </location>
</feature>
<evidence type="ECO:0000313" key="3">
    <source>
        <dbReference type="Proteomes" id="UP000639403"/>
    </source>
</evidence>
<feature type="compositionally biased region" description="Polar residues" evidence="1">
    <location>
        <begin position="59"/>
        <end position="75"/>
    </location>
</feature>
<proteinExistence type="predicted"/>
<comment type="caution">
    <text evidence="2">The sequence shown here is derived from an EMBL/GenBank/DDBJ whole genome shotgun (WGS) entry which is preliminary data.</text>
</comment>
<gene>
    <name evidence="2" type="ORF">IEO21_09819</name>
</gene>
<reference evidence="2" key="1">
    <citation type="submission" date="2020-11" db="EMBL/GenBank/DDBJ databases">
        <authorList>
            <person name="Koelle M."/>
            <person name="Horta M.A.C."/>
            <person name="Nowrousian M."/>
            <person name="Ohm R.A."/>
            <person name="Benz P."/>
            <person name="Pilgard A."/>
        </authorList>
    </citation>
    <scope>NUCLEOTIDE SEQUENCE</scope>
    <source>
        <strain evidence="2">FPRL280</strain>
    </source>
</reference>
<feature type="region of interest" description="Disordered" evidence="1">
    <location>
        <begin position="23"/>
        <end position="75"/>
    </location>
</feature>
<name>A0A8H7NTK9_9APHY</name>
<dbReference type="EMBL" id="JADOXO010000552">
    <property type="protein sequence ID" value="KAF9802814.1"/>
    <property type="molecule type" value="Genomic_DNA"/>
</dbReference>
<reference evidence="2" key="2">
    <citation type="journal article" name="Front. Microbiol.">
        <title>Degradative Capacity of Two Strains of Rhodonia placenta: From Phenotype to Genotype.</title>
        <authorList>
            <person name="Kolle M."/>
            <person name="Horta M.A.C."/>
            <person name="Nowrousian M."/>
            <person name="Ohm R.A."/>
            <person name="Benz J.P."/>
            <person name="Pilgard A."/>
        </authorList>
    </citation>
    <scope>NUCLEOTIDE SEQUENCE</scope>
    <source>
        <strain evidence="2">FPRL280</strain>
    </source>
</reference>
<accession>A0A8H7NTK9</accession>
<dbReference type="AlphaFoldDB" id="A0A8H7NTK9"/>
<evidence type="ECO:0000313" key="2">
    <source>
        <dbReference type="EMBL" id="KAF9802814.1"/>
    </source>
</evidence>